<dbReference type="KEGG" id="bmyo:BG05_3093"/>
<evidence type="ECO:0000313" key="8">
    <source>
        <dbReference type="EMBL" id="VXC79446.1"/>
    </source>
</evidence>
<dbReference type="PANTHER" id="PTHR43420:SF44">
    <property type="entry name" value="ACETYLTRANSFERASE YPEA"/>
    <property type="match status" value="1"/>
</dbReference>
<accession>J8IMJ2</accession>
<proteinExistence type="predicted"/>
<dbReference type="GO" id="GO:0016747">
    <property type="term" value="F:acyltransferase activity, transferring groups other than amino-acyl groups"/>
    <property type="evidence" value="ECO:0007669"/>
    <property type="project" value="InterPro"/>
</dbReference>
<dbReference type="Pfam" id="PF13420">
    <property type="entry name" value="Acetyltransf_4"/>
    <property type="match status" value="1"/>
</dbReference>
<name>A0A084IUR3_BACMY</name>
<evidence type="ECO:0000313" key="10">
    <source>
        <dbReference type="Proteomes" id="UP000190696"/>
    </source>
</evidence>
<feature type="domain" description="N-acetyltransferase" evidence="3">
    <location>
        <begin position="1"/>
        <end position="166"/>
    </location>
</feature>
<accession>A0A0B5S9I1</accession>
<keyword evidence="1 8" id="KW-0808">Transferase</keyword>
<dbReference type="Proteomes" id="UP000596196">
    <property type="component" value="Chromosome"/>
</dbReference>
<evidence type="ECO:0000313" key="9">
    <source>
        <dbReference type="Proteomes" id="UP000006976"/>
    </source>
</evidence>
<accession>A0A654BJB2</accession>
<dbReference type="EMBL" id="MRWU01000001">
    <property type="protein sequence ID" value="OSX96723.1"/>
    <property type="molecule type" value="Genomic_DNA"/>
</dbReference>
<evidence type="ECO:0000313" key="13">
    <source>
        <dbReference type="Proteomes" id="UP000596196"/>
    </source>
</evidence>
<sequence>MIRLLTKEDAEKYWDLRLQALQVNPEAFVTTYEEAIRQENPIKRVESNLTATTSCTFGAFNEENHLVGVVTLLTEEREAYKHKGHIVAMYVDAQNRRNGLARELITNAIQRARDIKLEQLTLGVVSTNEPAKKLYESMGFKTYGIEKRAIKVNGVYSDDENMVLFL</sequence>
<evidence type="ECO:0000313" key="4">
    <source>
        <dbReference type="EMBL" id="EJR40928.1"/>
    </source>
</evidence>
<evidence type="ECO:0000313" key="11">
    <source>
        <dbReference type="Proteomes" id="UP000194131"/>
    </source>
</evidence>
<organism evidence="8 12">
    <name type="scientific">Bacillus mycoides</name>
    <dbReference type="NCBI Taxonomy" id="1405"/>
    <lineage>
        <taxon>Bacteria</taxon>
        <taxon>Bacillati</taxon>
        <taxon>Bacillota</taxon>
        <taxon>Bacilli</taxon>
        <taxon>Bacillales</taxon>
        <taxon>Bacillaceae</taxon>
        <taxon>Bacillus</taxon>
        <taxon>Bacillus cereus group</taxon>
    </lineage>
</organism>
<reference evidence="6 11" key="2">
    <citation type="submission" date="2016-12" db="EMBL/GenBank/DDBJ databases">
        <title>Genome Sequences of Twelve Sporeforming Bacillus Species Isolated from Foods.</title>
        <authorList>
            <person name="De Jong A."/>
            <person name="Holsappel S."/>
            <person name="Kuipers O.P."/>
        </authorList>
    </citation>
    <scope>NUCLEOTIDE SEQUENCE [LARGE SCALE GENOMIC DNA]</scope>
    <source>
        <strain evidence="6 11">S3E15</strain>
    </source>
</reference>
<dbReference type="PROSITE" id="PS51186">
    <property type="entry name" value="GNAT"/>
    <property type="match status" value="1"/>
</dbReference>
<dbReference type="CDD" id="cd04301">
    <property type="entry name" value="NAT_SF"/>
    <property type="match status" value="1"/>
</dbReference>
<dbReference type="Proteomes" id="UP000194131">
    <property type="component" value="Unassembled WGS sequence"/>
</dbReference>
<dbReference type="OMA" id="ATTSCTF"/>
<keyword evidence="13" id="KW-1185">Reference proteome</keyword>
<evidence type="ECO:0000313" key="6">
    <source>
        <dbReference type="EMBL" id="OSX96723.1"/>
    </source>
</evidence>
<dbReference type="InterPro" id="IPR050680">
    <property type="entry name" value="YpeA/RimI_acetyltransf"/>
</dbReference>
<dbReference type="Proteomes" id="UP000006976">
    <property type="component" value="Unassembled WGS sequence"/>
</dbReference>
<reference evidence="7 13" key="5">
    <citation type="submission" date="2020-12" db="EMBL/GenBank/DDBJ databases">
        <title>FDA dAtabase for Regulatory Grade micrObial Sequences (FDA-ARGOS): Supporting development and validation of Infectious Disease Dx tests.</title>
        <authorList>
            <person name="Nelson B."/>
            <person name="Plummer A."/>
            <person name="Tallon L."/>
            <person name="Sadzewicz L."/>
            <person name="Zhao X."/>
            <person name="Boylan J."/>
            <person name="Ott S."/>
            <person name="Bowen H."/>
            <person name="Vavikolanu K."/>
            <person name="Mehta A."/>
            <person name="Aluvathingal J."/>
            <person name="Nadendla S."/>
            <person name="Myers T."/>
            <person name="Yan Y."/>
            <person name="Sichtig H."/>
        </authorList>
    </citation>
    <scope>NUCLEOTIDE SEQUENCE [LARGE SCALE GENOMIC DNA]</scope>
    <source>
        <strain evidence="7 13">FDAARGOS_924</strain>
    </source>
</reference>
<dbReference type="EMBL" id="MUAI01000015">
    <property type="protein sequence ID" value="OOR05390.1"/>
    <property type="molecule type" value="Genomic_DNA"/>
</dbReference>
<evidence type="ECO:0000259" key="3">
    <source>
        <dbReference type="PROSITE" id="PS51186"/>
    </source>
</evidence>
<dbReference type="SUPFAM" id="SSF55729">
    <property type="entry name" value="Acyl-CoA N-acyltransferases (Nat)"/>
    <property type="match status" value="1"/>
</dbReference>
<protein>
    <submittedName>
        <fullName evidence="8">Acetyltransferase domain protein</fullName>
    </submittedName>
    <submittedName>
        <fullName evidence="5 7">N-acetyltransferase</fullName>
    </submittedName>
</protein>
<dbReference type="PANTHER" id="PTHR43420">
    <property type="entry name" value="ACETYLTRANSFERASE"/>
    <property type="match status" value="1"/>
</dbReference>
<dbReference type="Proteomes" id="UP000190696">
    <property type="component" value="Unassembled WGS sequence"/>
</dbReference>
<dbReference type="KEGG" id="bww:bwei_2101"/>
<keyword evidence="2" id="KW-0012">Acyltransferase</keyword>
<evidence type="ECO:0000313" key="5">
    <source>
        <dbReference type="EMBL" id="OOR05390.1"/>
    </source>
</evidence>
<accession>A0A084IUR3</accession>
<evidence type="ECO:0000256" key="1">
    <source>
        <dbReference type="ARBA" id="ARBA00022679"/>
    </source>
</evidence>
<evidence type="ECO:0000256" key="2">
    <source>
        <dbReference type="ARBA" id="ARBA00023315"/>
    </source>
</evidence>
<dbReference type="AlphaFoldDB" id="A0A084IUR3"/>
<reference evidence="8 12" key="4">
    <citation type="submission" date="2019-10" db="EMBL/GenBank/DDBJ databases">
        <authorList>
            <person name="Karimi E."/>
        </authorList>
    </citation>
    <scope>NUCLEOTIDE SEQUENCE [LARGE SCALE GENOMIC DNA]</scope>
    <source>
        <strain evidence="8">Bacillus sp. 71</strain>
    </source>
</reference>
<gene>
    <name evidence="8" type="ORF">BACI71_70440</name>
    <name evidence="5" type="ORF">BW900_17665</name>
    <name evidence="7" type="ORF">I6G81_14680</name>
    <name evidence="4" type="ORF">III_02565</name>
    <name evidence="6" type="ORF">S3E15_00354</name>
</gene>
<dbReference type="RefSeq" id="WP_002032747.1">
    <property type="nucleotide sequence ID" value="NZ_CM125442.1"/>
</dbReference>
<dbReference type="Proteomes" id="UP000437562">
    <property type="component" value="Unassembled WGS sequence"/>
</dbReference>
<reference evidence="5 10" key="3">
    <citation type="submission" date="2017-01" db="EMBL/GenBank/DDBJ databases">
        <title>Bacillus cereus isolates.</title>
        <authorList>
            <person name="Beno S.M."/>
        </authorList>
    </citation>
    <scope>NUCLEOTIDE SEQUENCE [LARGE SCALE GENOMIC DNA]</scope>
    <source>
        <strain evidence="5 10">FSL W7-1108</strain>
    </source>
</reference>
<dbReference type="Gene3D" id="3.40.630.30">
    <property type="match status" value="1"/>
</dbReference>
<evidence type="ECO:0000313" key="12">
    <source>
        <dbReference type="Proteomes" id="UP000437562"/>
    </source>
</evidence>
<reference evidence="4 9" key="1">
    <citation type="submission" date="2012-04" db="EMBL/GenBank/DDBJ databases">
        <title>The Genome Sequence of Bacillus cereus VD078.</title>
        <authorList>
            <consortium name="The Broad Institute Genome Sequencing Platform"/>
            <consortium name="The Broad Institute Genome Sequencing Center for Infectious Disease"/>
            <person name="Feldgarden M."/>
            <person name="Van der Auwera G.A."/>
            <person name="Mahillon J."/>
            <person name="Duprez V."/>
            <person name="Timmery S."/>
            <person name="Mattelet C."/>
            <person name="Dierick K."/>
            <person name="Sun M."/>
            <person name="Yu Z."/>
            <person name="Zhu L."/>
            <person name="Hu X."/>
            <person name="Shank E.B."/>
            <person name="Swiecicka I."/>
            <person name="Hansen B.M."/>
            <person name="Andrup L."/>
            <person name="Young S.K."/>
            <person name="Zeng Q."/>
            <person name="Gargeya S."/>
            <person name="Fitzgerald M."/>
            <person name="Haas B."/>
            <person name="Abouelleil A."/>
            <person name="Alvarado L."/>
            <person name="Arachchi H.M."/>
            <person name="Berlin A."/>
            <person name="Chapman S.B."/>
            <person name="Goldberg J."/>
            <person name="Griggs A."/>
            <person name="Gujja S."/>
            <person name="Hansen M."/>
            <person name="Howarth C."/>
            <person name="Imamovic A."/>
            <person name="Larimer J."/>
            <person name="McCowen C."/>
            <person name="Montmayeur A."/>
            <person name="Murphy C."/>
            <person name="Neiman D."/>
            <person name="Pearson M."/>
            <person name="Priest M."/>
            <person name="Roberts A."/>
            <person name="Saif S."/>
            <person name="Shea T."/>
            <person name="Sisk P."/>
            <person name="Sykes S."/>
            <person name="Wortman J."/>
            <person name="Nusbaum C."/>
            <person name="Birren B."/>
        </authorList>
    </citation>
    <scope>NUCLEOTIDE SEQUENCE [LARGE SCALE GENOMIC DNA]</scope>
    <source>
        <strain evidence="4 9">VD078</strain>
    </source>
</reference>
<dbReference type="EMBL" id="AHEV01000013">
    <property type="protein sequence ID" value="EJR40928.1"/>
    <property type="molecule type" value="Genomic_DNA"/>
</dbReference>
<dbReference type="InterPro" id="IPR016181">
    <property type="entry name" value="Acyl_CoA_acyltransferase"/>
</dbReference>
<dbReference type="EMBL" id="CABWMC010000032">
    <property type="protein sequence ID" value="VXC79446.1"/>
    <property type="molecule type" value="Genomic_DNA"/>
</dbReference>
<dbReference type="EMBL" id="CP065877">
    <property type="protein sequence ID" value="QQA18603.1"/>
    <property type="molecule type" value="Genomic_DNA"/>
</dbReference>
<dbReference type="InterPro" id="IPR000182">
    <property type="entry name" value="GNAT_dom"/>
</dbReference>
<evidence type="ECO:0000313" key="7">
    <source>
        <dbReference type="EMBL" id="QQA18603.1"/>
    </source>
</evidence>